<evidence type="ECO:0000313" key="8">
    <source>
        <dbReference type="EMBL" id="MDE51256.1"/>
    </source>
</evidence>
<evidence type="ECO:0000256" key="1">
    <source>
        <dbReference type="ARBA" id="ARBA00004141"/>
    </source>
</evidence>
<feature type="transmembrane region" description="Helical" evidence="7">
    <location>
        <begin position="254"/>
        <end position="276"/>
    </location>
</feature>
<dbReference type="EMBL" id="GGYP01006485">
    <property type="protein sequence ID" value="MDE51256.1"/>
    <property type="molecule type" value="Transcribed_RNA"/>
</dbReference>
<evidence type="ECO:0000256" key="5">
    <source>
        <dbReference type="ARBA" id="ARBA00023136"/>
    </source>
</evidence>
<comment type="subcellular location">
    <subcellularLocation>
        <location evidence="1">Membrane</location>
        <topology evidence="1">Multi-pass membrane protein</topology>
    </subcellularLocation>
</comment>
<dbReference type="InterPro" id="IPR045231">
    <property type="entry name" value="Yip1/4-like"/>
</dbReference>
<keyword evidence="3 7" id="KW-0812">Transmembrane</keyword>
<keyword evidence="4 7" id="KW-1133">Transmembrane helix</keyword>
<dbReference type="PANTHER" id="PTHR21236:SF1">
    <property type="entry name" value="PROTEIN YIPF6"/>
    <property type="match status" value="1"/>
</dbReference>
<feature type="transmembrane region" description="Helical" evidence="7">
    <location>
        <begin position="224"/>
        <end position="248"/>
    </location>
</feature>
<evidence type="ECO:0000256" key="7">
    <source>
        <dbReference type="SAM" id="Phobius"/>
    </source>
</evidence>
<name>A0A6G1SL45_9ACAR</name>
<proteinExistence type="inferred from homology"/>
<dbReference type="GO" id="GO:0006888">
    <property type="term" value="P:endoplasmic reticulum to Golgi vesicle-mediated transport"/>
    <property type="evidence" value="ECO:0007669"/>
    <property type="project" value="InterPro"/>
</dbReference>
<dbReference type="PANTHER" id="PTHR21236">
    <property type="entry name" value="GOLGI MEMBRANE PROTEIN YIP1"/>
    <property type="match status" value="1"/>
</dbReference>
<evidence type="ECO:0000256" key="2">
    <source>
        <dbReference type="ARBA" id="ARBA00010596"/>
    </source>
</evidence>
<dbReference type="GO" id="GO:0005802">
    <property type="term" value="C:trans-Golgi network"/>
    <property type="evidence" value="ECO:0007669"/>
    <property type="project" value="TreeGrafter"/>
</dbReference>
<evidence type="ECO:0000256" key="6">
    <source>
        <dbReference type="SAM" id="MobiDB-lite"/>
    </source>
</evidence>
<evidence type="ECO:0000256" key="3">
    <source>
        <dbReference type="ARBA" id="ARBA00022692"/>
    </source>
</evidence>
<feature type="transmembrane region" description="Helical" evidence="7">
    <location>
        <begin position="288"/>
        <end position="306"/>
    </location>
</feature>
<accession>A0A6G1SL45</accession>
<organism evidence="8">
    <name type="scientific">Aceria tosichella</name>
    <name type="common">wheat curl mite</name>
    <dbReference type="NCBI Taxonomy" id="561515"/>
    <lineage>
        <taxon>Eukaryota</taxon>
        <taxon>Metazoa</taxon>
        <taxon>Ecdysozoa</taxon>
        <taxon>Arthropoda</taxon>
        <taxon>Chelicerata</taxon>
        <taxon>Arachnida</taxon>
        <taxon>Acari</taxon>
        <taxon>Acariformes</taxon>
        <taxon>Trombidiformes</taxon>
        <taxon>Prostigmata</taxon>
        <taxon>Eupodina</taxon>
        <taxon>Eriophyoidea</taxon>
        <taxon>Eriophyidae</taxon>
        <taxon>Eriophyinae</taxon>
        <taxon>Aceriini</taxon>
        <taxon>Aceria</taxon>
    </lineage>
</organism>
<gene>
    <name evidence="8" type="primary">yipf6</name>
    <name evidence="8" type="ORF">g.11875</name>
</gene>
<dbReference type="AlphaFoldDB" id="A0A6G1SL45"/>
<dbReference type="GO" id="GO:0016020">
    <property type="term" value="C:membrane"/>
    <property type="evidence" value="ECO:0007669"/>
    <property type="project" value="UniProtKB-SubCell"/>
</dbReference>
<comment type="similarity">
    <text evidence="2">Belongs to the YIP1 family.</text>
</comment>
<reference evidence="8" key="1">
    <citation type="submission" date="2018-10" db="EMBL/GenBank/DDBJ databases">
        <title>Transcriptome assembly of Aceria tosichella (Wheat curl mite) Type 2.</title>
        <authorList>
            <person name="Scully E.D."/>
            <person name="Geib S.M."/>
            <person name="Palmer N.A."/>
            <person name="Gupta A.K."/>
            <person name="Sarath G."/>
            <person name="Tatineni S."/>
        </authorList>
    </citation>
    <scope>NUCLEOTIDE SEQUENCE</scope>
    <source>
        <strain evidence="8">LincolnNE</strain>
    </source>
</reference>
<feature type="region of interest" description="Disordered" evidence="6">
    <location>
        <begin position="190"/>
        <end position="215"/>
    </location>
</feature>
<sequence length="308" mass="34870">MDPNIYVDVEDAVLNADSISSSHFDEGNLDGQLADGSAETRRRLSDDYNQLDEPILDTLKRDLYGIYNKMKIIALPLSSYDIYKVVLRGWDLWGPLLLCTFLAFNLHHSRNYEDKHTGPQFADVFVLVWFGSCIVSLNYRLLSASSVNNQLISKQILHVTTSNSEQAQQAEVNQLSSQYPEPKIDPTLQDRLDASMGNSPDKPKLSAISSRDQPHHTLVSPPSILQLMCVFGYCLVAPCVGLILLKLFSFYQLFFERIIIGIIFGFAWPTFCSVRILIRYQHPSKRALAIYPIGLFYFVLSCLIILSH</sequence>
<protein>
    <submittedName>
        <fullName evidence="8">Protein YIPF6</fullName>
    </submittedName>
</protein>
<keyword evidence="5 7" id="KW-0472">Membrane</keyword>
<evidence type="ECO:0000256" key="4">
    <source>
        <dbReference type="ARBA" id="ARBA00022989"/>
    </source>
</evidence>